<proteinExistence type="predicted"/>
<dbReference type="OrthoDB" id="2408295at2759"/>
<dbReference type="Proteomes" id="UP000789405">
    <property type="component" value="Unassembled WGS sequence"/>
</dbReference>
<gene>
    <name evidence="1" type="ORF">DERYTH_LOCUS20869</name>
</gene>
<sequence length="53" mass="6142">MAFGKLDAVRGLSLKKHPYNLLNLSFHLHNGYDVSDKNSSLNLKFETFQKLYK</sequence>
<organism evidence="1 2">
    <name type="scientific">Dentiscutata erythropus</name>
    <dbReference type="NCBI Taxonomy" id="1348616"/>
    <lineage>
        <taxon>Eukaryota</taxon>
        <taxon>Fungi</taxon>
        <taxon>Fungi incertae sedis</taxon>
        <taxon>Mucoromycota</taxon>
        <taxon>Glomeromycotina</taxon>
        <taxon>Glomeromycetes</taxon>
        <taxon>Diversisporales</taxon>
        <taxon>Gigasporaceae</taxon>
        <taxon>Dentiscutata</taxon>
    </lineage>
</organism>
<evidence type="ECO:0000313" key="1">
    <source>
        <dbReference type="EMBL" id="CAG8788260.1"/>
    </source>
</evidence>
<keyword evidence="2" id="KW-1185">Reference proteome</keyword>
<name>A0A9N9JLY7_9GLOM</name>
<evidence type="ECO:0000313" key="2">
    <source>
        <dbReference type="Proteomes" id="UP000789405"/>
    </source>
</evidence>
<dbReference type="AlphaFoldDB" id="A0A9N9JLY7"/>
<feature type="non-terminal residue" evidence="1">
    <location>
        <position position="53"/>
    </location>
</feature>
<accession>A0A9N9JLY7</accession>
<protein>
    <submittedName>
        <fullName evidence="1">7909_t:CDS:1</fullName>
    </submittedName>
</protein>
<reference evidence="1" key="1">
    <citation type="submission" date="2021-06" db="EMBL/GenBank/DDBJ databases">
        <authorList>
            <person name="Kallberg Y."/>
            <person name="Tangrot J."/>
            <person name="Rosling A."/>
        </authorList>
    </citation>
    <scope>NUCLEOTIDE SEQUENCE</scope>
    <source>
        <strain evidence="1">MA453B</strain>
    </source>
</reference>
<comment type="caution">
    <text evidence="1">The sequence shown here is derived from an EMBL/GenBank/DDBJ whole genome shotgun (WGS) entry which is preliminary data.</text>
</comment>
<dbReference type="EMBL" id="CAJVPY010025440">
    <property type="protein sequence ID" value="CAG8788260.1"/>
    <property type="molecule type" value="Genomic_DNA"/>
</dbReference>